<protein>
    <recommendedName>
        <fullName evidence="4">Transmembrane protein</fullName>
    </recommendedName>
</protein>
<keyword evidence="1" id="KW-0812">Transmembrane</keyword>
<gene>
    <name evidence="2" type="ORF">R4198_24355</name>
</gene>
<reference evidence="2 3" key="1">
    <citation type="submission" date="2023-10" db="EMBL/GenBank/DDBJ databases">
        <title>Development of a sustainable strategy for remediation of hydrocarbon-contaminated territories based on the waste exchange concept.</title>
        <authorList>
            <person name="Krivoruchko A."/>
        </authorList>
    </citation>
    <scope>NUCLEOTIDE SEQUENCE [LARGE SCALE GENOMIC DNA]</scope>
    <source>
        <strain evidence="2 3">IEGM 1236</strain>
    </source>
</reference>
<accession>A0ABU4EZZ5</accession>
<keyword evidence="1" id="KW-1133">Transmembrane helix</keyword>
<comment type="caution">
    <text evidence="2">The sequence shown here is derived from an EMBL/GenBank/DDBJ whole genome shotgun (WGS) entry which is preliminary data.</text>
</comment>
<feature type="transmembrane region" description="Helical" evidence="1">
    <location>
        <begin position="44"/>
        <end position="62"/>
    </location>
</feature>
<evidence type="ECO:0000313" key="2">
    <source>
        <dbReference type="EMBL" id="MDV7136835.1"/>
    </source>
</evidence>
<name>A0ABU4EZZ5_WILMA</name>
<evidence type="ECO:0008006" key="4">
    <source>
        <dbReference type="Google" id="ProtNLM"/>
    </source>
</evidence>
<dbReference type="EMBL" id="JAWLUM010000006">
    <property type="protein sequence ID" value="MDV7136835.1"/>
    <property type="molecule type" value="Genomic_DNA"/>
</dbReference>
<evidence type="ECO:0000256" key="1">
    <source>
        <dbReference type="SAM" id="Phobius"/>
    </source>
</evidence>
<organism evidence="2 3">
    <name type="scientific">Williamsia marianensis</name>
    <dbReference type="NCBI Taxonomy" id="85044"/>
    <lineage>
        <taxon>Bacteria</taxon>
        <taxon>Bacillati</taxon>
        <taxon>Actinomycetota</taxon>
        <taxon>Actinomycetes</taxon>
        <taxon>Mycobacteriales</taxon>
        <taxon>Nocardiaceae</taxon>
        <taxon>Williamsia</taxon>
    </lineage>
</organism>
<keyword evidence="1" id="KW-0472">Membrane</keyword>
<evidence type="ECO:0000313" key="3">
    <source>
        <dbReference type="Proteomes" id="UP001185792"/>
    </source>
</evidence>
<sequence>MNDDDVSKSWNDPTALRTGGAYLATVMAAGLVAVMLYNKTGWPIWGFGAPAIFFLGGLGALAQTYRVWKRGGTWPIWQGIGWLLLMTMLVALGVPDIS</sequence>
<keyword evidence="3" id="KW-1185">Reference proteome</keyword>
<feature type="transmembrane region" description="Helical" evidence="1">
    <location>
        <begin position="20"/>
        <end position="37"/>
    </location>
</feature>
<feature type="transmembrane region" description="Helical" evidence="1">
    <location>
        <begin position="74"/>
        <end position="94"/>
    </location>
</feature>
<dbReference type="Proteomes" id="UP001185792">
    <property type="component" value="Unassembled WGS sequence"/>
</dbReference>
<proteinExistence type="predicted"/>
<dbReference type="RefSeq" id="WP_317714796.1">
    <property type="nucleotide sequence ID" value="NZ_JAWLUM010000006.1"/>
</dbReference>